<dbReference type="KEGG" id="dmm:dnm_079990"/>
<dbReference type="AlphaFoldDB" id="A0A975BUC8"/>
<dbReference type="Proteomes" id="UP000663722">
    <property type="component" value="Chromosome"/>
</dbReference>
<gene>
    <name evidence="1" type="ORF">dnm_079990</name>
</gene>
<organism evidence="1 2">
    <name type="scientific">Desulfonema magnum</name>
    <dbReference type="NCBI Taxonomy" id="45655"/>
    <lineage>
        <taxon>Bacteria</taxon>
        <taxon>Pseudomonadati</taxon>
        <taxon>Thermodesulfobacteriota</taxon>
        <taxon>Desulfobacteria</taxon>
        <taxon>Desulfobacterales</taxon>
        <taxon>Desulfococcaceae</taxon>
        <taxon>Desulfonema</taxon>
    </lineage>
</organism>
<proteinExistence type="predicted"/>
<evidence type="ECO:0000313" key="1">
    <source>
        <dbReference type="EMBL" id="QTA91926.1"/>
    </source>
</evidence>
<sequence length="39" mass="4560">MSLPAESLCIAFSERERVCLFRNHIFQHYAALTGLDWHP</sequence>
<dbReference type="EMBL" id="CP061800">
    <property type="protein sequence ID" value="QTA91926.1"/>
    <property type="molecule type" value="Genomic_DNA"/>
</dbReference>
<accession>A0A975BUC8</accession>
<keyword evidence="2" id="KW-1185">Reference proteome</keyword>
<name>A0A975BUC8_9BACT</name>
<protein>
    <submittedName>
        <fullName evidence="1">Uncharacterized protein</fullName>
    </submittedName>
</protein>
<evidence type="ECO:0000313" key="2">
    <source>
        <dbReference type="Proteomes" id="UP000663722"/>
    </source>
</evidence>
<reference evidence="1" key="1">
    <citation type="journal article" date="2021" name="Microb. Physiol.">
        <title>Proteogenomic Insights into the Physiology of Marine, Sulfate-Reducing, Filamentous Desulfonema limicola and Desulfonema magnum.</title>
        <authorList>
            <person name="Schnaars V."/>
            <person name="Wohlbrand L."/>
            <person name="Scheve S."/>
            <person name="Hinrichs C."/>
            <person name="Reinhardt R."/>
            <person name="Rabus R."/>
        </authorList>
    </citation>
    <scope>NUCLEOTIDE SEQUENCE</scope>
    <source>
        <strain evidence="1">4be13</strain>
    </source>
</reference>